<feature type="transmembrane region" description="Helical" evidence="7">
    <location>
        <begin position="438"/>
        <end position="462"/>
    </location>
</feature>
<evidence type="ECO:0000256" key="3">
    <source>
        <dbReference type="ARBA" id="ARBA00022692"/>
    </source>
</evidence>
<keyword evidence="3 7" id="KW-0812">Transmembrane</keyword>
<feature type="transmembrane region" description="Helical" evidence="7">
    <location>
        <begin position="843"/>
        <end position="864"/>
    </location>
</feature>
<accession>A0A4D7CQ70</accession>
<evidence type="ECO:0000256" key="4">
    <source>
        <dbReference type="ARBA" id="ARBA00022989"/>
    </source>
</evidence>
<dbReference type="EMBL" id="CP039712">
    <property type="protein sequence ID" value="QCI86305.1"/>
    <property type="molecule type" value="Genomic_DNA"/>
</dbReference>
<feature type="domain" description="MacB-like periplasmic core" evidence="9">
    <location>
        <begin position="560"/>
        <end position="752"/>
    </location>
</feature>
<feature type="transmembrane region" description="Helical" evidence="7">
    <location>
        <begin position="787"/>
        <end position="809"/>
    </location>
</feature>
<dbReference type="Proteomes" id="UP000298615">
    <property type="component" value="Chromosome"/>
</dbReference>
<dbReference type="InterPro" id="IPR025857">
    <property type="entry name" value="MacB_PCD"/>
</dbReference>
<comment type="subcellular location">
    <subcellularLocation>
        <location evidence="1">Cell membrane</location>
        <topology evidence="1">Multi-pass membrane protein</topology>
    </subcellularLocation>
</comment>
<feature type="transmembrane region" description="Helical" evidence="7">
    <location>
        <begin position="482"/>
        <end position="506"/>
    </location>
</feature>
<keyword evidence="4 7" id="KW-1133">Transmembrane helix</keyword>
<feature type="transmembrane region" description="Helical" evidence="7">
    <location>
        <begin position="559"/>
        <end position="579"/>
    </location>
</feature>
<keyword evidence="6" id="KW-0175">Coiled coil</keyword>
<proteinExistence type="predicted"/>
<evidence type="ECO:0000259" key="9">
    <source>
        <dbReference type="Pfam" id="PF12704"/>
    </source>
</evidence>
<feature type="transmembrane region" description="Helical" evidence="7">
    <location>
        <begin position="884"/>
        <end position="902"/>
    </location>
</feature>
<dbReference type="InterPro" id="IPR003838">
    <property type="entry name" value="ABC3_permease_C"/>
</dbReference>
<feature type="domain" description="ABC3 transporter permease C-terminal" evidence="8">
    <location>
        <begin position="793"/>
        <end position="910"/>
    </location>
</feature>
<feature type="coiled-coil region" evidence="6">
    <location>
        <begin position="247"/>
        <end position="364"/>
    </location>
</feature>
<dbReference type="InterPro" id="IPR038766">
    <property type="entry name" value="Membrane_comp_ABC_pdt"/>
</dbReference>
<dbReference type="KEGG" id="vao:FA707_04705"/>
<dbReference type="PANTHER" id="PTHR30287">
    <property type="entry name" value="MEMBRANE COMPONENT OF PREDICTED ABC SUPERFAMILY METABOLITE UPTAKE TRANSPORTER"/>
    <property type="match status" value="1"/>
</dbReference>
<dbReference type="AlphaFoldDB" id="A0A4D7CQ70"/>
<evidence type="ECO:0000256" key="5">
    <source>
        <dbReference type="ARBA" id="ARBA00023136"/>
    </source>
</evidence>
<sequence>MVGDSSLKIDLYLKSTFIDIKKSLGRFIAVVIIILMGVLLFVGIKSVGPNLELTADNYFTKYHLSDFQVVSTLGLTEEEQRVVSELPGAQVEMGHNFSYIDETHNLILQVYSYQTDTKQNNLEVMKGHLPQKANEVVVDYQLKETYSIGDTLTIQDDNLKQTIYQVVGYVQTALYMDVDERGVTNIGDGVVKGFVYLPEENFEMDAYTTMYVSFSELQQESSFSKVYETRSLEKQTAIEDALNPRQSARLNEIKADAQAELDKNQAELNDKTQQLNNGINQVEAGLSEITKQYDQLKEQSDMLAMQIGEKLAVSQFGDGLTQLADKKAELTQQLADLTANQTELADAQQQLTDAQADLDEMKKARFIVNNQASNPGYTEYQSLSERIDAIANVFPVFFFLIAILITFTTITRMVEENRKEIGTLKALGYRNGEIASKYILYTLLAAFIGTTLGVLIGAKLLPLVVFEMQKVNNIFPVYTTKFFPIPILIAVLSALGSTLGSALLVLSRNLREKPTALLMPKAPKAGKRVFLEKITPIWNRLNFFQKVTYRNIFRYKARMILTIMGIAGCTGLMIAGFGLNDSISAPVDKQFNELVHYQAIVSLSEEGNVDKATAILNEHSQVNEVMPVYSEQMTIREKHKAGQFATVTITDDLTDLEKFVTLHDEKTGKKRNVPETGVLISPRIAKTYEVAVGDSLALETSEGTLIEVKIKGMIENYLGHVIYMTQTYYESVMKQPITANTLLVKTEKQTNKQEQSLAEELIDSGAVLNTTYISDQIAKQAIASESLGSIVAIFIILSGTLAFVVLYNLTNINISERERELATIKVLGFYDKEVTMHIIRENVVFTIIGILIGFVVGQVLTWFILTMASSDMMVFPMIIKRNGYLISALMTAIFSGIVMWVTHVKLKHINMIEALKSNE</sequence>
<name>A0A4D7CQ70_9ENTE</name>
<evidence type="ECO:0000313" key="11">
    <source>
        <dbReference type="Proteomes" id="UP000298615"/>
    </source>
</evidence>
<evidence type="ECO:0000313" key="10">
    <source>
        <dbReference type="EMBL" id="QCI86305.1"/>
    </source>
</evidence>
<keyword evidence="11" id="KW-1185">Reference proteome</keyword>
<dbReference type="PANTHER" id="PTHR30287:SF1">
    <property type="entry name" value="INNER MEMBRANE PROTEIN"/>
    <property type="match status" value="1"/>
</dbReference>
<dbReference type="Pfam" id="PF12704">
    <property type="entry name" value="MacB_PCD"/>
    <property type="match status" value="1"/>
</dbReference>
<evidence type="ECO:0000256" key="7">
    <source>
        <dbReference type="SAM" id="Phobius"/>
    </source>
</evidence>
<dbReference type="Pfam" id="PF02687">
    <property type="entry name" value="FtsX"/>
    <property type="match status" value="2"/>
</dbReference>
<feature type="transmembrane region" description="Helical" evidence="7">
    <location>
        <begin position="24"/>
        <end position="44"/>
    </location>
</feature>
<evidence type="ECO:0000259" key="8">
    <source>
        <dbReference type="Pfam" id="PF02687"/>
    </source>
</evidence>
<dbReference type="GO" id="GO:0005886">
    <property type="term" value="C:plasma membrane"/>
    <property type="evidence" value="ECO:0007669"/>
    <property type="project" value="UniProtKB-SubCell"/>
</dbReference>
<gene>
    <name evidence="10" type="ORF">FA707_04705</name>
</gene>
<reference evidence="10 11" key="1">
    <citation type="submission" date="2019-04" db="EMBL/GenBank/DDBJ databases">
        <title>Vagococcus sp. nov., isolated from faeces of yaks (Bos grunniens).</title>
        <authorList>
            <person name="Ge Y."/>
        </authorList>
    </citation>
    <scope>NUCLEOTIDE SEQUENCE [LARGE SCALE GENOMIC DNA]</scope>
    <source>
        <strain evidence="10 11">MN-17</strain>
    </source>
</reference>
<organism evidence="10 11">
    <name type="scientific">Vagococcus zengguangii</name>
    <dbReference type="NCBI Taxonomy" id="2571750"/>
    <lineage>
        <taxon>Bacteria</taxon>
        <taxon>Bacillati</taxon>
        <taxon>Bacillota</taxon>
        <taxon>Bacilli</taxon>
        <taxon>Lactobacillales</taxon>
        <taxon>Enterococcaceae</taxon>
        <taxon>Vagococcus</taxon>
    </lineage>
</organism>
<feature type="domain" description="ABC3 transporter permease C-terminal" evidence="8">
    <location>
        <begin position="392"/>
        <end position="512"/>
    </location>
</feature>
<evidence type="ECO:0000256" key="1">
    <source>
        <dbReference type="ARBA" id="ARBA00004651"/>
    </source>
</evidence>
<protein>
    <submittedName>
        <fullName evidence="10">FtsX-like permease family protein</fullName>
    </submittedName>
</protein>
<evidence type="ECO:0000256" key="2">
    <source>
        <dbReference type="ARBA" id="ARBA00022475"/>
    </source>
</evidence>
<keyword evidence="5 7" id="KW-0472">Membrane</keyword>
<evidence type="ECO:0000256" key="6">
    <source>
        <dbReference type="SAM" id="Coils"/>
    </source>
</evidence>
<keyword evidence="2" id="KW-1003">Cell membrane</keyword>
<feature type="transmembrane region" description="Helical" evidence="7">
    <location>
        <begin position="389"/>
        <end position="410"/>
    </location>
</feature>